<organism evidence="1 2">
    <name type="scientific">Sphingomonas koreensis</name>
    <dbReference type="NCBI Taxonomy" id="93064"/>
    <lineage>
        <taxon>Bacteria</taxon>
        <taxon>Pseudomonadati</taxon>
        <taxon>Pseudomonadota</taxon>
        <taxon>Alphaproteobacteria</taxon>
        <taxon>Sphingomonadales</taxon>
        <taxon>Sphingomonadaceae</taxon>
        <taxon>Sphingomonas</taxon>
    </lineage>
</organism>
<comment type="caution">
    <text evidence="1">The sequence shown here is derived from an EMBL/GenBank/DDBJ whole genome shotgun (WGS) entry which is preliminary data.</text>
</comment>
<dbReference type="EMBL" id="QQYZ01000003">
    <property type="protein sequence ID" value="RSY88590.1"/>
    <property type="molecule type" value="Genomic_DNA"/>
</dbReference>
<evidence type="ECO:0000313" key="1">
    <source>
        <dbReference type="EMBL" id="RSY88590.1"/>
    </source>
</evidence>
<sequence length="363" mass="38334">MSKPIGDMRTGAHEGAQALLARTAAADAVAHRALGTAIADFALPETDRLDERTRASLARLLHGLITAIESEVGGHAVRLLRAQGEAVLADMLAGQHGVAGRLHASGVLHDPALMGELIARVRQDLLAGGMAAQAQDEPERASLLNRLAQHPDRLLAQSAAAVLVNESRRRSMPDATGHSDLPAELHYKLVWQVAAALRAGFSGNAPALDRALADSAQRSLAAHDENDRLEAAAMRLAVAIDARPDELPELLAEALGDRRVALFAAVLAHALRIDFDAVRAMTLDSASERLWVALRALDFDRAAVARLGVALSEADPRRDVEAFADQLDTIMAVGADEARAAIAPLALPADYRAALLALKGAPQ</sequence>
<dbReference type="InterPro" id="IPR019285">
    <property type="entry name" value="DUF2336"/>
</dbReference>
<accession>A0A430G6S6</accession>
<dbReference type="Pfam" id="PF10098">
    <property type="entry name" value="DUF2336"/>
    <property type="match status" value="1"/>
</dbReference>
<name>A0A430G6S6_9SPHN</name>
<protein>
    <submittedName>
        <fullName evidence="1">DUF2336 domain-containing protein</fullName>
    </submittedName>
</protein>
<gene>
    <name evidence="1" type="ORF">DAH66_03770</name>
</gene>
<dbReference type="Proteomes" id="UP000287746">
    <property type="component" value="Unassembled WGS sequence"/>
</dbReference>
<evidence type="ECO:0000313" key="2">
    <source>
        <dbReference type="Proteomes" id="UP000287746"/>
    </source>
</evidence>
<dbReference type="AlphaFoldDB" id="A0A430G6S6"/>
<proteinExistence type="predicted"/>
<reference evidence="1 2" key="1">
    <citation type="submission" date="2018-07" db="EMBL/GenBank/DDBJ databases">
        <title>Genomic and Epidemiologic Investigation of an Indolent Hospital Outbreak.</title>
        <authorList>
            <person name="Johnson R.C."/>
            <person name="Deming C."/>
            <person name="Conlan S."/>
            <person name="Zellmer C.J."/>
            <person name="Michelin A.V."/>
            <person name="Lee-Lin S."/>
            <person name="Thomas P.J."/>
            <person name="Park M."/>
            <person name="Weingarten R.A."/>
            <person name="Less J."/>
            <person name="Dekker J.P."/>
            <person name="Frank K.M."/>
            <person name="Musser K.A."/>
            <person name="Mcquiston J.R."/>
            <person name="Henderson D.K."/>
            <person name="Lau A.F."/>
            <person name="Palmore T.N."/>
            <person name="Segre J.A."/>
        </authorList>
    </citation>
    <scope>NUCLEOTIDE SEQUENCE [LARGE SCALE GENOMIC DNA]</scope>
    <source>
        <strain evidence="1 2">SK-CDC1_0717</strain>
    </source>
</reference>